<feature type="transmembrane region" description="Helical" evidence="1">
    <location>
        <begin position="458"/>
        <end position="476"/>
    </location>
</feature>
<evidence type="ECO:0000313" key="3">
    <source>
        <dbReference type="Proteomes" id="UP000184020"/>
    </source>
</evidence>
<sequence>MTIYFKIIKANFFQFVNGRTFFILLVASIFVAISFIPPPEANYTTMRFGSYIGEYNVQWVGTVGAIMASIFLSFFGFFFVIGSITKDFYTKVGQIIAATQISNFSYLLLKAINNFLVLLAILFIVSATTVVIFFSYNEGHDFNLFTFLKPYIYITVPSIFFIAFLAVIIEIVFPKKVFLQYIVFFFFFCLMLFDTSSSQSPFFLDFFGIKSSTEMMHNQVLKKTDDSRTTLSLGFIAGKKNVNKKIVFDDLNFDSVFILKRSYLALFFLLGLYISSIFFHRFNLDKYEREEVDLVPTQQESAGFQLNAVMVATAPSFKIMPLVFSELLLIVRKNENWVSGLSLIGIVAICFVPIRIAHGYLLPLLWLLQVSSISELILKEKINRAKYLTSTSVNPIGRAFTAKVLSGIILVFSFAVPLIFRYLWQGEFYKILGILFGIVFIVSLSILLGLITKTQKTFEIVFLLLTYCNLNMISGLDYLGAYHDTWDYALIMFFLTFLILSFSYLLKYLRNE</sequence>
<feature type="transmembrane region" description="Helical" evidence="1">
    <location>
        <begin position="148"/>
        <end position="171"/>
    </location>
</feature>
<keyword evidence="1" id="KW-0812">Transmembrane</keyword>
<feature type="transmembrane region" description="Helical" evidence="1">
    <location>
        <begin position="428"/>
        <end position="451"/>
    </location>
</feature>
<accession>A0A1M5P2B1</accession>
<dbReference type="STRING" id="229205.SAMN05444372_11238"/>
<evidence type="ECO:0000256" key="1">
    <source>
        <dbReference type="SAM" id="Phobius"/>
    </source>
</evidence>
<feature type="transmembrane region" description="Helical" evidence="1">
    <location>
        <begin position="336"/>
        <end position="354"/>
    </location>
</feature>
<feature type="transmembrane region" description="Helical" evidence="1">
    <location>
        <begin position="360"/>
        <end position="378"/>
    </location>
</feature>
<feature type="transmembrane region" description="Helical" evidence="1">
    <location>
        <begin position="177"/>
        <end position="193"/>
    </location>
</feature>
<dbReference type="OrthoDB" id="6017159at2"/>
<dbReference type="RefSeq" id="WP_073021145.1">
    <property type="nucleotide sequence ID" value="NZ_FQWF01000012.1"/>
</dbReference>
<dbReference type="EMBL" id="FQWF01000012">
    <property type="protein sequence ID" value="SHG95941.1"/>
    <property type="molecule type" value="Genomic_DNA"/>
</dbReference>
<keyword evidence="3" id="KW-1185">Reference proteome</keyword>
<keyword evidence="1" id="KW-1133">Transmembrane helix</keyword>
<organism evidence="2 3">
    <name type="scientific">Flavobacterium micromati</name>
    <dbReference type="NCBI Taxonomy" id="229205"/>
    <lineage>
        <taxon>Bacteria</taxon>
        <taxon>Pseudomonadati</taxon>
        <taxon>Bacteroidota</taxon>
        <taxon>Flavobacteriia</taxon>
        <taxon>Flavobacteriales</taxon>
        <taxon>Flavobacteriaceae</taxon>
        <taxon>Flavobacterium</taxon>
    </lineage>
</organism>
<reference evidence="3" key="1">
    <citation type="submission" date="2016-11" db="EMBL/GenBank/DDBJ databases">
        <authorList>
            <person name="Varghese N."/>
            <person name="Submissions S."/>
        </authorList>
    </citation>
    <scope>NUCLEOTIDE SEQUENCE [LARGE SCALE GENOMIC DNA]</scope>
    <source>
        <strain evidence="3">DSM 17659</strain>
    </source>
</reference>
<name>A0A1M5P2B1_9FLAO</name>
<feature type="transmembrane region" description="Helical" evidence="1">
    <location>
        <begin position="263"/>
        <end position="282"/>
    </location>
</feature>
<proteinExistence type="predicted"/>
<feature type="transmembrane region" description="Helical" evidence="1">
    <location>
        <begin position="21"/>
        <end position="39"/>
    </location>
</feature>
<feature type="transmembrane region" description="Helical" evidence="1">
    <location>
        <begin position="488"/>
        <end position="506"/>
    </location>
</feature>
<feature type="transmembrane region" description="Helical" evidence="1">
    <location>
        <begin position="399"/>
        <end position="422"/>
    </location>
</feature>
<protein>
    <submittedName>
        <fullName evidence="2">Uncharacterized protein</fullName>
    </submittedName>
</protein>
<dbReference type="AlphaFoldDB" id="A0A1M5P2B1"/>
<gene>
    <name evidence="2" type="ORF">SAMN05444372_11238</name>
</gene>
<keyword evidence="1" id="KW-0472">Membrane</keyword>
<feature type="transmembrane region" description="Helical" evidence="1">
    <location>
        <begin position="115"/>
        <end position="136"/>
    </location>
</feature>
<dbReference type="Proteomes" id="UP000184020">
    <property type="component" value="Unassembled WGS sequence"/>
</dbReference>
<feature type="transmembrane region" description="Helical" evidence="1">
    <location>
        <begin position="59"/>
        <end position="81"/>
    </location>
</feature>
<evidence type="ECO:0000313" key="2">
    <source>
        <dbReference type="EMBL" id="SHG95941.1"/>
    </source>
</evidence>